<evidence type="ECO:0000313" key="2">
    <source>
        <dbReference type="Proteomes" id="UP000011083"/>
    </source>
</evidence>
<protein>
    <submittedName>
        <fullName evidence="1">Uncharacterized protein</fullName>
    </submittedName>
</protein>
<accession>L8GVD9</accession>
<dbReference type="VEuPathDB" id="AmoebaDB:ACA1_058250"/>
<dbReference type="GeneID" id="14918447"/>
<proteinExistence type="predicted"/>
<dbReference type="AlphaFoldDB" id="L8GVD9"/>
<organism evidence="1 2">
    <name type="scientific">Acanthamoeba castellanii (strain ATCC 30010 / Neff)</name>
    <dbReference type="NCBI Taxonomy" id="1257118"/>
    <lineage>
        <taxon>Eukaryota</taxon>
        <taxon>Amoebozoa</taxon>
        <taxon>Discosea</taxon>
        <taxon>Longamoebia</taxon>
        <taxon>Centramoebida</taxon>
        <taxon>Acanthamoebidae</taxon>
        <taxon>Acanthamoeba</taxon>
    </lineage>
</organism>
<dbReference type="KEGG" id="acan:ACA1_058250"/>
<sequence>MFNRGDGERLYKEKLAAFPEIQIKRDSRLGLLRWELDKPGQFVLVGDQRQHEGEEDMARAVMTHLKALEGRTNVALLSLSGLAHHDATKPVWTQIVGNHLSTTFAPSPEDLALGLRDAVLEVGQCGPPPLIVIDGAHAAVVLQEFNGAAGTAPALVTELVQLHKAGHLSIVLFSA</sequence>
<dbReference type="RefSeq" id="XP_004339182.1">
    <property type="nucleotide sequence ID" value="XM_004339134.1"/>
</dbReference>
<evidence type="ECO:0000313" key="1">
    <source>
        <dbReference type="EMBL" id="ELR17169.1"/>
    </source>
</evidence>
<reference evidence="1 2" key="1">
    <citation type="journal article" date="2013" name="Genome Biol.">
        <title>Genome of Acanthamoeba castellanii highlights extensive lateral gene transfer and early evolution of tyrosine kinase signaling.</title>
        <authorList>
            <person name="Clarke M."/>
            <person name="Lohan A.J."/>
            <person name="Liu B."/>
            <person name="Lagkouvardos I."/>
            <person name="Roy S."/>
            <person name="Zafar N."/>
            <person name="Bertelli C."/>
            <person name="Schilde C."/>
            <person name="Kianianmomeni A."/>
            <person name="Burglin T.R."/>
            <person name="Frech C."/>
            <person name="Turcotte B."/>
            <person name="Kopec K.O."/>
            <person name="Synnott J.M."/>
            <person name="Choo C."/>
            <person name="Paponov I."/>
            <person name="Finkler A."/>
            <person name="Soon Heng Tan C."/>
            <person name="Hutchins A.P."/>
            <person name="Weinmeier T."/>
            <person name="Rattei T."/>
            <person name="Chu J.S."/>
            <person name="Gimenez G."/>
            <person name="Irimia M."/>
            <person name="Rigden D.J."/>
            <person name="Fitzpatrick D.A."/>
            <person name="Lorenzo-Morales J."/>
            <person name="Bateman A."/>
            <person name="Chiu C.H."/>
            <person name="Tang P."/>
            <person name="Hegemann P."/>
            <person name="Fromm H."/>
            <person name="Raoult D."/>
            <person name="Greub G."/>
            <person name="Miranda-Saavedra D."/>
            <person name="Chen N."/>
            <person name="Nash P."/>
            <person name="Ginger M.L."/>
            <person name="Horn M."/>
            <person name="Schaap P."/>
            <person name="Caler L."/>
            <person name="Loftus B."/>
        </authorList>
    </citation>
    <scope>NUCLEOTIDE SEQUENCE [LARGE SCALE GENOMIC DNA]</scope>
    <source>
        <strain evidence="1 2">Neff</strain>
    </source>
</reference>
<name>L8GVD9_ACACF</name>
<dbReference type="Proteomes" id="UP000011083">
    <property type="component" value="Unassembled WGS sequence"/>
</dbReference>
<gene>
    <name evidence="1" type="ORF">ACA1_058250</name>
</gene>
<dbReference type="EMBL" id="KB007974">
    <property type="protein sequence ID" value="ELR17169.1"/>
    <property type="molecule type" value="Genomic_DNA"/>
</dbReference>
<keyword evidence="2" id="KW-1185">Reference proteome</keyword>